<keyword evidence="3" id="KW-0812">Transmembrane</keyword>
<keyword evidence="3" id="KW-0472">Membrane</keyword>
<accession>A0A3B0Z6Z1</accession>
<keyword evidence="3" id="KW-1133">Transmembrane helix</keyword>
<organism evidence="5">
    <name type="scientific">hydrothermal vent metagenome</name>
    <dbReference type="NCBI Taxonomy" id="652676"/>
    <lineage>
        <taxon>unclassified sequences</taxon>
        <taxon>metagenomes</taxon>
        <taxon>ecological metagenomes</taxon>
    </lineage>
</organism>
<dbReference type="AlphaFoldDB" id="A0A3B0Z6Z1"/>
<dbReference type="InterPro" id="IPR002123">
    <property type="entry name" value="Plipid/glycerol_acylTrfase"/>
</dbReference>
<evidence type="ECO:0000256" key="2">
    <source>
        <dbReference type="ARBA" id="ARBA00023315"/>
    </source>
</evidence>
<reference evidence="5" key="1">
    <citation type="submission" date="2018-06" db="EMBL/GenBank/DDBJ databases">
        <authorList>
            <person name="Zhirakovskaya E."/>
        </authorList>
    </citation>
    <scope>NUCLEOTIDE SEQUENCE</scope>
</reference>
<feature type="transmembrane region" description="Helical" evidence="3">
    <location>
        <begin position="12"/>
        <end position="31"/>
    </location>
</feature>
<dbReference type="EMBL" id="UOFK01000111">
    <property type="protein sequence ID" value="VAW77134.1"/>
    <property type="molecule type" value="Genomic_DNA"/>
</dbReference>
<dbReference type="CDD" id="cd07989">
    <property type="entry name" value="LPLAT_AGPAT-like"/>
    <property type="match status" value="1"/>
</dbReference>
<protein>
    <recommendedName>
        <fullName evidence="4">Phospholipid/glycerol acyltransferase domain-containing protein</fullName>
    </recommendedName>
</protein>
<dbReference type="PANTHER" id="PTHR10434">
    <property type="entry name" value="1-ACYL-SN-GLYCEROL-3-PHOSPHATE ACYLTRANSFERASE"/>
    <property type="match status" value="1"/>
</dbReference>
<dbReference type="SUPFAM" id="SSF69593">
    <property type="entry name" value="Glycerol-3-phosphate (1)-acyltransferase"/>
    <property type="match status" value="1"/>
</dbReference>
<feature type="domain" description="Phospholipid/glycerol acyltransferase" evidence="4">
    <location>
        <begin position="87"/>
        <end position="201"/>
    </location>
</feature>
<evidence type="ECO:0000256" key="1">
    <source>
        <dbReference type="ARBA" id="ARBA00022679"/>
    </source>
</evidence>
<gene>
    <name evidence="5" type="ORF">MNBD_GAMMA13-796</name>
</gene>
<evidence type="ECO:0000313" key="5">
    <source>
        <dbReference type="EMBL" id="VAW77134.1"/>
    </source>
</evidence>
<proteinExistence type="predicted"/>
<keyword evidence="1" id="KW-0808">Transferase</keyword>
<evidence type="ECO:0000259" key="4">
    <source>
        <dbReference type="SMART" id="SM00563"/>
    </source>
</evidence>
<dbReference type="Pfam" id="PF01553">
    <property type="entry name" value="Acyltransferase"/>
    <property type="match status" value="1"/>
</dbReference>
<sequence length="283" mass="31147">MPTVTDMFVLPVRIVLTAFGFLQFGIQVLWLGKWQMPRLISAGDDRTTQRQQALYTAHRHVEFYLKTLDVLGLVKLHFEGTPSQEPCVLAANHPGLLDFIVILKDFPNAACLYKSQSLDNPVLSSFVQIAGYIEGMDGTTVASKRIIAACCERLKEGRHIAIFPEGTRSQSATEVRKFRSTGFHVAIKSGVAVQPVAIYYRPLLLGKGQRWSTFCRQTSHITIRYLDPLLPEEGQTAANLAEATKTRICTALAIMESTALPSLTENFSGKASAAPGPDTPPEL</sequence>
<dbReference type="GO" id="GO:0003841">
    <property type="term" value="F:1-acylglycerol-3-phosphate O-acyltransferase activity"/>
    <property type="evidence" value="ECO:0007669"/>
    <property type="project" value="TreeGrafter"/>
</dbReference>
<name>A0A3B0Z6Z1_9ZZZZ</name>
<dbReference type="SMART" id="SM00563">
    <property type="entry name" value="PlsC"/>
    <property type="match status" value="1"/>
</dbReference>
<dbReference type="PANTHER" id="PTHR10434:SF66">
    <property type="entry name" value="PHOSPHOLIPID_GLYCEROL ACYLTRANSFERASE DOMAIN-CONTAINING PROTEIN"/>
    <property type="match status" value="1"/>
</dbReference>
<keyword evidence="2" id="KW-0012">Acyltransferase</keyword>
<evidence type="ECO:0000256" key="3">
    <source>
        <dbReference type="SAM" id="Phobius"/>
    </source>
</evidence>
<dbReference type="GO" id="GO:0006654">
    <property type="term" value="P:phosphatidic acid biosynthetic process"/>
    <property type="evidence" value="ECO:0007669"/>
    <property type="project" value="TreeGrafter"/>
</dbReference>